<evidence type="ECO:0000256" key="8">
    <source>
        <dbReference type="ARBA" id="ARBA00023012"/>
    </source>
</evidence>
<dbReference type="Gene3D" id="3.40.50.2300">
    <property type="match status" value="2"/>
</dbReference>
<keyword evidence="6 13" id="KW-0418">Kinase</keyword>
<comment type="catalytic activity">
    <reaction evidence="1">
        <text>ATP + protein L-histidine = ADP + protein N-phospho-L-histidine.</text>
        <dbReference type="EC" id="2.7.13.3"/>
    </reaction>
</comment>
<evidence type="ECO:0000313" key="13">
    <source>
        <dbReference type="EMBL" id="PHK95287.1"/>
    </source>
</evidence>
<evidence type="ECO:0000256" key="10">
    <source>
        <dbReference type="SAM" id="Coils"/>
    </source>
</evidence>
<evidence type="ECO:0000256" key="6">
    <source>
        <dbReference type="ARBA" id="ARBA00022777"/>
    </source>
</evidence>
<keyword evidence="8" id="KW-0902">Two-component regulatory system</keyword>
<protein>
    <recommendedName>
        <fullName evidence="2">histidine kinase</fullName>
        <ecNumber evidence="2">2.7.13.3</ecNumber>
    </recommendedName>
</protein>
<evidence type="ECO:0000256" key="7">
    <source>
        <dbReference type="ARBA" id="ARBA00022840"/>
    </source>
</evidence>
<evidence type="ECO:0000256" key="5">
    <source>
        <dbReference type="ARBA" id="ARBA00022741"/>
    </source>
</evidence>
<feature type="coiled-coil region" evidence="10">
    <location>
        <begin position="293"/>
        <end position="347"/>
    </location>
</feature>
<keyword evidence="3 9" id="KW-0597">Phosphoprotein</keyword>
<accession>A0A2C7AF40</accession>
<dbReference type="SUPFAM" id="SSF47384">
    <property type="entry name" value="Homodimeric domain of signal transducing histidine kinase"/>
    <property type="match status" value="1"/>
</dbReference>
<organism evidence="13 14">
    <name type="scientific">Teichococcus rhizosphaerae</name>
    <dbReference type="NCBI Taxonomy" id="1335062"/>
    <lineage>
        <taxon>Bacteria</taxon>
        <taxon>Pseudomonadati</taxon>
        <taxon>Pseudomonadota</taxon>
        <taxon>Alphaproteobacteria</taxon>
        <taxon>Acetobacterales</taxon>
        <taxon>Roseomonadaceae</taxon>
        <taxon>Roseomonas</taxon>
    </lineage>
</organism>
<dbReference type="SUPFAM" id="SSF55874">
    <property type="entry name" value="ATPase domain of HSP90 chaperone/DNA topoisomerase II/histidine kinase"/>
    <property type="match status" value="1"/>
</dbReference>
<dbReference type="PRINTS" id="PR00344">
    <property type="entry name" value="BCTRLSENSOR"/>
</dbReference>
<evidence type="ECO:0000313" key="14">
    <source>
        <dbReference type="Proteomes" id="UP000223527"/>
    </source>
</evidence>
<feature type="domain" description="Response regulatory" evidence="12">
    <location>
        <begin position="11"/>
        <end position="127"/>
    </location>
</feature>
<evidence type="ECO:0000259" key="11">
    <source>
        <dbReference type="PROSITE" id="PS50109"/>
    </source>
</evidence>
<comment type="caution">
    <text evidence="9">Lacks conserved residue(s) required for the propagation of feature annotation.</text>
</comment>
<dbReference type="InterPro" id="IPR001789">
    <property type="entry name" value="Sig_transdc_resp-reg_receiver"/>
</dbReference>
<name>A0A2C7AF40_9PROT</name>
<dbReference type="SUPFAM" id="SSF52172">
    <property type="entry name" value="CheY-like"/>
    <property type="match status" value="2"/>
</dbReference>
<dbReference type="InterPro" id="IPR036890">
    <property type="entry name" value="HATPase_C_sf"/>
</dbReference>
<gene>
    <name evidence="13" type="ORF">CR162_08945</name>
</gene>
<dbReference type="SMART" id="SM00448">
    <property type="entry name" value="REC"/>
    <property type="match status" value="2"/>
</dbReference>
<comment type="caution">
    <text evidence="13">The sequence shown here is derived from an EMBL/GenBank/DDBJ whole genome shotgun (WGS) entry which is preliminary data.</text>
</comment>
<dbReference type="GO" id="GO:0000155">
    <property type="term" value="F:phosphorelay sensor kinase activity"/>
    <property type="evidence" value="ECO:0007669"/>
    <property type="project" value="InterPro"/>
</dbReference>
<feature type="domain" description="Response regulatory" evidence="12">
    <location>
        <begin position="149"/>
        <end position="277"/>
    </location>
</feature>
<dbReference type="EC" id="2.7.13.3" evidence="2"/>
<dbReference type="CDD" id="cd00082">
    <property type="entry name" value="HisKA"/>
    <property type="match status" value="1"/>
</dbReference>
<dbReference type="InterPro" id="IPR003594">
    <property type="entry name" value="HATPase_dom"/>
</dbReference>
<dbReference type="AlphaFoldDB" id="A0A2C7AF40"/>
<dbReference type="RefSeq" id="WP_099095201.1">
    <property type="nucleotide sequence ID" value="NZ_PDNU01000012.1"/>
</dbReference>
<dbReference type="GO" id="GO:0005524">
    <property type="term" value="F:ATP binding"/>
    <property type="evidence" value="ECO:0007669"/>
    <property type="project" value="UniProtKB-KW"/>
</dbReference>
<evidence type="ECO:0000256" key="3">
    <source>
        <dbReference type="ARBA" id="ARBA00022553"/>
    </source>
</evidence>
<reference evidence="13 14" key="1">
    <citation type="submission" date="2017-10" db="EMBL/GenBank/DDBJ databases">
        <authorList>
            <person name="Banno H."/>
            <person name="Chua N.-H."/>
        </authorList>
    </citation>
    <scope>NUCLEOTIDE SEQUENCE [LARGE SCALE GENOMIC DNA]</scope>
    <source>
        <strain evidence="13 14">YW11</strain>
    </source>
</reference>
<keyword evidence="5" id="KW-0547">Nucleotide-binding</keyword>
<dbReference type="InterPro" id="IPR003661">
    <property type="entry name" value="HisK_dim/P_dom"/>
</dbReference>
<dbReference type="Pfam" id="PF02518">
    <property type="entry name" value="HATPase_c"/>
    <property type="match status" value="1"/>
</dbReference>
<dbReference type="PROSITE" id="PS50109">
    <property type="entry name" value="HIS_KIN"/>
    <property type="match status" value="1"/>
</dbReference>
<dbReference type="PANTHER" id="PTHR43065">
    <property type="entry name" value="SENSOR HISTIDINE KINASE"/>
    <property type="match status" value="1"/>
</dbReference>
<dbReference type="Gene3D" id="3.30.565.10">
    <property type="entry name" value="Histidine kinase-like ATPase, C-terminal domain"/>
    <property type="match status" value="1"/>
</dbReference>
<sequence length="578" mass="61811">MPNRPVPPGTPVLLVEDSETQALQMRRLLEGQGFAVRRTATAELALEALNEALPALVIADYHLPGMNGDELARQIRLNSRTRAIPVLMLTEAREGDLERQGLESGADAYVPKSADRDLLLLRIKALLRRRAVAGPAGQGPGVAAFRRARMLLVDDSVTYRTYLAGLLSRDGYMVEAVGDAEAAVEAAAAAPQSWDCVVLNAFSASFDGVTLCARLNALRAAASGGAGDGAGFQIVALGSDSPAERETLAHVFEAGADDLIPAMAEAKVMSVRIRAALRRKLLQDEDRRSAAELRDRELAMERAQAEAAAAQAKAALAEALARANGELEDANRQLRETQTKLVQAAKMASLGELVAGIAHEINNPLAFIIAHQGTVDRLLGQIQAGLGEDQAAQPLVSRCRDRSRSMALGLGRIQDLVLKLRKFSRQDDAFQRVNVPDALDTVLALLAHKLGERIIVERRYEAVPELRCSPALLNQVVMNIVSNAADAIPDQGRIRIATSNDGEFYRIAVTDSGPGVPDALRERIFEPFFTTKPVGSGTGLGLAIAYNVIQAHEGTISVENEPAGGATFTVSVPMKAGR</sequence>
<dbReference type="InterPro" id="IPR011006">
    <property type="entry name" value="CheY-like_superfamily"/>
</dbReference>
<feature type="domain" description="Histidine kinase" evidence="11">
    <location>
        <begin position="356"/>
        <end position="576"/>
    </location>
</feature>
<dbReference type="Proteomes" id="UP000223527">
    <property type="component" value="Unassembled WGS sequence"/>
</dbReference>
<dbReference type="PROSITE" id="PS50110">
    <property type="entry name" value="RESPONSE_REGULATORY"/>
    <property type="match status" value="2"/>
</dbReference>
<evidence type="ECO:0000256" key="4">
    <source>
        <dbReference type="ARBA" id="ARBA00022679"/>
    </source>
</evidence>
<proteinExistence type="predicted"/>
<evidence type="ECO:0000259" key="12">
    <source>
        <dbReference type="PROSITE" id="PS50110"/>
    </source>
</evidence>
<evidence type="ECO:0000256" key="1">
    <source>
        <dbReference type="ARBA" id="ARBA00000085"/>
    </source>
</evidence>
<dbReference type="OrthoDB" id="226486at2"/>
<dbReference type="EMBL" id="PDNU01000012">
    <property type="protein sequence ID" value="PHK95287.1"/>
    <property type="molecule type" value="Genomic_DNA"/>
</dbReference>
<evidence type="ECO:0000256" key="2">
    <source>
        <dbReference type="ARBA" id="ARBA00012438"/>
    </source>
</evidence>
<keyword evidence="10" id="KW-0175">Coiled coil</keyword>
<keyword evidence="4" id="KW-0808">Transferase</keyword>
<dbReference type="InterPro" id="IPR036097">
    <property type="entry name" value="HisK_dim/P_sf"/>
</dbReference>
<keyword evidence="7" id="KW-0067">ATP-binding</keyword>
<dbReference type="Pfam" id="PF00072">
    <property type="entry name" value="Response_reg"/>
    <property type="match status" value="1"/>
</dbReference>
<dbReference type="InterPro" id="IPR004358">
    <property type="entry name" value="Sig_transdc_His_kin-like_C"/>
</dbReference>
<dbReference type="InterPro" id="IPR005467">
    <property type="entry name" value="His_kinase_dom"/>
</dbReference>
<dbReference type="Gene3D" id="1.10.287.130">
    <property type="match status" value="1"/>
</dbReference>
<feature type="modified residue" description="4-aspartylphosphate" evidence="9">
    <location>
        <position position="60"/>
    </location>
</feature>
<keyword evidence="14" id="KW-1185">Reference proteome</keyword>
<dbReference type="PANTHER" id="PTHR43065:SF10">
    <property type="entry name" value="PEROXIDE STRESS-ACTIVATED HISTIDINE KINASE MAK3"/>
    <property type="match status" value="1"/>
</dbReference>
<dbReference type="SMART" id="SM00387">
    <property type="entry name" value="HATPase_c"/>
    <property type="match status" value="1"/>
</dbReference>
<evidence type="ECO:0000256" key="9">
    <source>
        <dbReference type="PROSITE-ProRule" id="PRU00169"/>
    </source>
</evidence>